<dbReference type="Pfam" id="PF12697">
    <property type="entry name" value="Abhydrolase_6"/>
    <property type="match status" value="1"/>
</dbReference>
<feature type="transmembrane region" description="Helical" evidence="1">
    <location>
        <begin position="12"/>
        <end position="29"/>
    </location>
</feature>
<keyword evidence="1" id="KW-0812">Transmembrane</keyword>
<dbReference type="InterPro" id="IPR050266">
    <property type="entry name" value="AB_hydrolase_sf"/>
</dbReference>
<proteinExistence type="predicted"/>
<reference evidence="3" key="1">
    <citation type="journal article" date="2014" name="Genome Announc.">
        <title>De novo whole-genome sequence and genome annotation of Lichtheimia ramosa.</title>
        <authorList>
            <person name="Linde J."/>
            <person name="Schwartze V."/>
            <person name="Binder U."/>
            <person name="Lass-Florl C."/>
            <person name="Voigt K."/>
            <person name="Horn F."/>
        </authorList>
    </citation>
    <scope>NUCLEOTIDE SEQUENCE</scope>
    <source>
        <strain evidence="3">JMRC FSU:6197</strain>
    </source>
</reference>
<name>A0A077WU73_9FUNG</name>
<keyword evidence="1" id="KW-1133">Transmembrane helix</keyword>
<evidence type="ECO:0000259" key="2">
    <source>
        <dbReference type="Pfam" id="PF12697"/>
    </source>
</evidence>
<gene>
    <name evidence="3" type="ORF">LRAMOSA11074</name>
</gene>
<feature type="domain" description="AB hydrolase-1" evidence="2">
    <location>
        <begin position="86"/>
        <end position="330"/>
    </location>
</feature>
<accession>A0A077WU73</accession>
<dbReference type="OrthoDB" id="428974at2759"/>
<dbReference type="InterPro" id="IPR000073">
    <property type="entry name" value="AB_hydrolase_1"/>
</dbReference>
<organism evidence="3">
    <name type="scientific">Lichtheimia ramosa</name>
    <dbReference type="NCBI Taxonomy" id="688394"/>
    <lineage>
        <taxon>Eukaryota</taxon>
        <taxon>Fungi</taxon>
        <taxon>Fungi incertae sedis</taxon>
        <taxon>Mucoromycota</taxon>
        <taxon>Mucoromycotina</taxon>
        <taxon>Mucoromycetes</taxon>
        <taxon>Mucorales</taxon>
        <taxon>Lichtheimiaceae</taxon>
        <taxon>Lichtheimia</taxon>
    </lineage>
</organism>
<dbReference type="AlphaFoldDB" id="A0A077WU73"/>
<evidence type="ECO:0000256" key="1">
    <source>
        <dbReference type="SAM" id="Phobius"/>
    </source>
</evidence>
<protein>
    <recommendedName>
        <fullName evidence="2">AB hydrolase-1 domain-containing protein</fullName>
    </recommendedName>
</protein>
<dbReference type="Gene3D" id="3.40.50.1820">
    <property type="entry name" value="alpha/beta hydrolase"/>
    <property type="match status" value="1"/>
</dbReference>
<dbReference type="InterPro" id="IPR029058">
    <property type="entry name" value="AB_hydrolase_fold"/>
</dbReference>
<dbReference type="PANTHER" id="PTHR43798">
    <property type="entry name" value="MONOACYLGLYCEROL LIPASE"/>
    <property type="match status" value="1"/>
</dbReference>
<dbReference type="EMBL" id="LK023336">
    <property type="protein sequence ID" value="CDS10588.1"/>
    <property type="molecule type" value="Genomic_DNA"/>
</dbReference>
<dbReference type="SUPFAM" id="SSF53474">
    <property type="entry name" value="alpha/beta-Hydrolases"/>
    <property type="match status" value="1"/>
</dbReference>
<sequence>MFKSQDTSTSNTATVAASIIASILGLLYLRRKFIHRPLTEDEKLERDLVNEPESPLLANNSQHIQVRGHKLRVVYIPCTKPEAPLIIFIHGLGGQASQWEAQLDFFSKRNTANLLAVDMLGCGKSEMTSEWDAYRTQSLAQDVIQVIRHYAKEDGDDDKQPIMVIGHSYGCAVATYVAASSINITTLVLIAPKAQLDAKQQKGKQWIRYIPDWLFDRGRKADRRGGLYSKSVNRFLNPDQEIDNATRRKQLFWNLSSRTPVYKRYVYGVDLPTSDVYKKITAKQVKLIGGSKDTMVPPSDMEIIRRALDNHQDLPLLVQGAGHMPMVTHANQINMTLTTLGHPYFSC</sequence>
<keyword evidence="1" id="KW-0472">Membrane</keyword>
<evidence type="ECO:0000313" key="3">
    <source>
        <dbReference type="EMBL" id="CDS10588.1"/>
    </source>
</evidence>